<name>A0A8D5ZLD8_9BACL</name>
<dbReference type="GO" id="GO:0004820">
    <property type="term" value="F:glycine-tRNA ligase activity"/>
    <property type="evidence" value="ECO:0007669"/>
    <property type="project" value="UniProtKB-UniRule"/>
</dbReference>
<evidence type="ECO:0000256" key="7">
    <source>
        <dbReference type="ARBA" id="ARBA00022917"/>
    </source>
</evidence>
<dbReference type="InterPro" id="IPR006194">
    <property type="entry name" value="Gly-tRNA-synth_heterodimer"/>
</dbReference>
<protein>
    <recommendedName>
        <fullName evidence="10">Glycine--tRNA ligase beta subunit</fullName>
        <ecNumber evidence="10">6.1.1.14</ecNumber>
    </recommendedName>
    <alternativeName>
        <fullName evidence="10">Glycyl-tRNA synthetase beta subunit</fullName>
        <shortName evidence="10">GlyRS</shortName>
    </alternativeName>
</protein>
<dbReference type="HAMAP" id="MF_00255">
    <property type="entry name" value="Gly_tRNA_synth_beta"/>
    <property type="match status" value="1"/>
</dbReference>
<evidence type="ECO:0000256" key="6">
    <source>
        <dbReference type="ARBA" id="ARBA00022840"/>
    </source>
</evidence>
<evidence type="ECO:0000256" key="8">
    <source>
        <dbReference type="ARBA" id="ARBA00023146"/>
    </source>
</evidence>
<comment type="subunit">
    <text evidence="10">Tetramer of two alpha and two beta subunits.</text>
</comment>
<dbReference type="PANTHER" id="PTHR30075:SF2">
    <property type="entry name" value="GLYCINE--TRNA LIGASE, CHLOROPLASTIC_MITOCHONDRIAL 2"/>
    <property type="match status" value="1"/>
</dbReference>
<dbReference type="GO" id="GO:0006426">
    <property type="term" value="P:glycyl-tRNA aminoacylation"/>
    <property type="evidence" value="ECO:0007669"/>
    <property type="project" value="UniProtKB-UniRule"/>
</dbReference>
<dbReference type="GO" id="GO:0005524">
    <property type="term" value="F:ATP binding"/>
    <property type="evidence" value="ECO:0007669"/>
    <property type="project" value="UniProtKB-UniRule"/>
</dbReference>
<feature type="domain" description="DALR anticodon binding" evidence="11">
    <location>
        <begin position="610"/>
        <end position="684"/>
    </location>
</feature>
<dbReference type="KEGG" id="pabs:JIR001_21920"/>
<evidence type="ECO:0000259" key="11">
    <source>
        <dbReference type="Pfam" id="PF05746"/>
    </source>
</evidence>
<evidence type="ECO:0000256" key="1">
    <source>
        <dbReference type="ARBA" id="ARBA00004496"/>
    </source>
</evidence>
<evidence type="ECO:0000313" key="13">
    <source>
        <dbReference type="Proteomes" id="UP000677436"/>
    </source>
</evidence>
<keyword evidence="8 10" id="KW-0030">Aminoacyl-tRNA synthetase</keyword>
<comment type="catalytic activity">
    <reaction evidence="9 10">
        <text>tRNA(Gly) + glycine + ATP = glycyl-tRNA(Gly) + AMP + diphosphate</text>
        <dbReference type="Rhea" id="RHEA:16013"/>
        <dbReference type="Rhea" id="RHEA-COMP:9664"/>
        <dbReference type="Rhea" id="RHEA-COMP:9683"/>
        <dbReference type="ChEBI" id="CHEBI:30616"/>
        <dbReference type="ChEBI" id="CHEBI:33019"/>
        <dbReference type="ChEBI" id="CHEBI:57305"/>
        <dbReference type="ChEBI" id="CHEBI:78442"/>
        <dbReference type="ChEBI" id="CHEBI:78522"/>
        <dbReference type="ChEBI" id="CHEBI:456215"/>
        <dbReference type="EC" id="6.1.1.14"/>
    </reaction>
</comment>
<dbReference type="PROSITE" id="PS50861">
    <property type="entry name" value="AA_TRNA_LIGASE_II_GLYAB"/>
    <property type="match status" value="1"/>
</dbReference>
<dbReference type="RefSeq" id="WP_212772748.1">
    <property type="nucleotide sequence ID" value="NZ_AP024601.1"/>
</dbReference>
<evidence type="ECO:0000256" key="5">
    <source>
        <dbReference type="ARBA" id="ARBA00022741"/>
    </source>
</evidence>
<evidence type="ECO:0000256" key="9">
    <source>
        <dbReference type="ARBA" id="ARBA00047937"/>
    </source>
</evidence>
<organism evidence="12 13">
    <name type="scientific">Polycladomyces abyssicola</name>
    <dbReference type="NCBI Taxonomy" id="1125966"/>
    <lineage>
        <taxon>Bacteria</taxon>
        <taxon>Bacillati</taxon>
        <taxon>Bacillota</taxon>
        <taxon>Bacilli</taxon>
        <taxon>Bacillales</taxon>
        <taxon>Thermoactinomycetaceae</taxon>
        <taxon>Polycladomyces</taxon>
    </lineage>
</organism>
<keyword evidence="7 10" id="KW-0648">Protein biosynthesis</keyword>
<dbReference type="Pfam" id="PF05746">
    <property type="entry name" value="DALR_1"/>
    <property type="match status" value="1"/>
</dbReference>
<dbReference type="PANTHER" id="PTHR30075">
    <property type="entry name" value="GLYCYL-TRNA SYNTHETASE"/>
    <property type="match status" value="1"/>
</dbReference>
<dbReference type="InterPro" id="IPR015944">
    <property type="entry name" value="Gly-tRNA-synth_bsu"/>
</dbReference>
<evidence type="ECO:0000313" key="12">
    <source>
        <dbReference type="EMBL" id="BCU82409.1"/>
    </source>
</evidence>
<keyword evidence="5 10" id="KW-0547">Nucleotide-binding</keyword>
<dbReference type="GO" id="GO:0005829">
    <property type="term" value="C:cytosol"/>
    <property type="evidence" value="ECO:0007669"/>
    <property type="project" value="TreeGrafter"/>
</dbReference>
<evidence type="ECO:0000256" key="4">
    <source>
        <dbReference type="ARBA" id="ARBA00022598"/>
    </source>
</evidence>
<dbReference type="SUPFAM" id="SSF109604">
    <property type="entry name" value="HD-domain/PDEase-like"/>
    <property type="match status" value="1"/>
</dbReference>
<evidence type="ECO:0000256" key="10">
    <source>
        <dbReference type="HAMAP-Rule" id="MF_00255"/>
    </source>
</evidence>
<reference evidence="12" key="2">
    <citation type="journal article" date="2021" name="Microbiol. Resour. Announc.">
        <title>Complete Genome Sequence of Polycladomyces abyssicola JIR-001T, Isolated from Hemipelagic Sediment in Deep Seawater.</title>
        <authorList>
            <person name="Tsubouchi T."/>
            <person name="Kaneko Y."/>
        </authorList>
    </citation>
    <scope>NUCLEOTIDE SEQUENCE</scope>
    <source>
        <strain evidence="12">JIR-001</strain>
    </source>
</reference>
<dbReference type="EMBL" id="AP024601">
    <property type="protein sequence ID" value="BCU82409.1"/>
    <property type="molecule type" value="Genomic_DNA"/>
</dbReference>
<dbReference type="GO" id="GO:0006420">
    <property type="term" value="P:arginyl-tRNA aminoacylation"/>
    <property type="evidence" value="ECO:0007669"/>
    <property type="project" value="InterPro"/>
</dbReference>
<keyword evidence="4 10" id="KW-0436">Ligase</keyword>
<gene>
    <name evidence="10 12" type="primary">glyS</name>
    <name evidence="12" type="ORF">JIR001_21920</name>
</gene>
<sequence length="696" mass="79083">MTKRDLLLEIGCEEIPARLIDNLRHQLADRIQNWLNEQRIAAKEAVTYATPRRIAVLVRDVAERQADIDEEVRGPAKHIALTPDGSWSKAAEGFARKQGVPVDALVFDEFKGETYVFVRKRVEGQPTVKLLAEGLPSVLSSLHFPKTMRWGTERTRFIRPVRWLVCLFGEEVVPFSWAGVTAANRTWGHRFLGEEVTLSHPGQYVEALRKQWVIADVDERRKMILDQLRRMEAERGWRIPVAEDLLDEVTHLVEYPTALAGSFDEDFLVLPRAVLITTMREHQRYFPVESADGRLLPHFVTVRNGDETSHDVVAKGNEKVLRARLADARFFYDEDLKLPIDQAMEKLDQVVFHEELGTVGDKVRRIVYLADRLADALQWEDDRRRLLKRAAQICKFDLSTQMVYEFPELEGIMGEEYARKAGEDEEVARAIKEHHQPRHAGDETPQSAIGAVIGLADKMDTIAACFGIGIQPSGSQDPYGLRRRASGIVQILLDHGWSQLTLDQLWTIALERLQSDGLLKKSVEETAEELRSFFAQRLKTVLQEEGIRYDVIDAVLGADISRPKLVLAKARVLMDRASAYETYKLAVEGFTRTANLGVKGTADVLLDGTGMTEPAERELYEVYRKAEKAFTASLSDQDADGMYEALASMVPVIHRFFDEVLVMVEDETVRTRRLGLLRRITDLVHQFARFDQLVLT</sequence>
<evidence type="ECO:0000256" key="3">
    <source>
        <dbReference type="ARBA" id="ARBA00022490"/>
    </source>
</evidence>
<comment type="subcellular location">
    <subcellularLocation>
        <location evidence="1 10">Cytoplasm</location>
    </subcellularLocation>
</comment>
<proteinExistence type="inferred from homology"/>
<dbReference type="NCBIfam" id="TIGR00211">
    <property type="entry name" value="glyS"/>
    <property type="match status" value="1"/>
</dbReference>
<dbReference type="AlphaFoldDB" id="A0A8D5ZLD8"/>
<evidence type="ECO:0000256" key="2">
    <source>
        <dbReference type="ARBA" id="ARBA00008226"/>
    </source>
</evidence>
<dbReference type="InterPro" id="IPR008909">
    <property type="entry name" value="DALR_anticod-bd"/>
</dbReference>
<comment type="similarity">
    <text evidence="2 10">Belongs to the class-II aminoacyl-tRNA synthetase family.</text>
</comment>
<keyword evidence="3 10" id="KW-0963">Cytoplasm</keyword>
<dbReference type="PRINTS" id="PR01045">
    <property type="entry name" value="TRNASYNTHGB"/>
</dbReference>
<dbReference type="Pfam" id="PF02092">
    <property type="entry name" value="tRNA_synt_2f"/>
    <property type="match status" value="1"/>
</dbReference>
<reference evidence="12" key="1">
    <citation type="journal article" date="2013" name="Int. J. Syst. Evol. Microbiol.">
        <title>Polycladomyces abyssicola gen. nov., sp. nov., a thermophilic filamentous bacterium isolated from hemipelagic sediment.</title>
        <authorList>
            <person name="Tsubouchi T."/>
            <person name="Shimane Y."/>
            <person name="Mori K."/>
            <person name="Usui K."/>
            <person name="Hiraki T."/>
            <person name="Tame A."/>
            <person name="Uematsu K."/>
            <person name="Maruyama T."/>
            <person name="Hatada Y."/>
        </authorList>
    </citation>
    <scope>NUCLEOTIDE SEQUENCE</scope>
    <source>
        <strain evidence="12">JIR-001</strain>
    </source>
</reference>
<keyword evidence="13" id="KW-1185">Reference proteome</keyword>
<accession>A0A8D5ZLD8</accession>
<dbReference type="Proteomes" id="UP000677436">
    <property type="component" value="Chromosome"/>
</dbReference>
<dbReference type="EC" id="6.1.1.14" evidence="10"/>
<dbReference type="GO" id="GO:0004814">
    <property type="term" value="F:arginine-tRNA ligase activity"/>
    <property type="evidence" value="ECO:0007669"/>
    <property type="project" value="InterPro"/>
</dbReference>
<keyword evidence="6 10" id="KW-0067">ATP-binding</keyword>